<reference evidence="1" key="1">
    <citation type="submission" date="2016-10" db="EMBL/GenBank/DDBJ databases">
        <authorList>
            <person name="de Groot N.N."/>
        </authorList>
    </citation>
    <scope>NUCLEOTIDE SEQUENCE</scope>
</reference>
<proteinExistence type="predicted"/>
<evidence type="ECO:0000313" key="1">
    <source>
        <dbReference type="EMBL" id="SFV58740.1"/>
    </source>
</evidence>
<evidence type="ECO:0008006" key="2">
    <source>
        <dbReference type="Google" id="ProtNLM"/>
    </source>
</evidence>
<protein>
    <recommendedName>
        <fullName evidence="2">Lipoprotein</fullName>
    </recommendedName>
</protein>
<organism evidence="1">
    <name type="scientific">hydrothermal vent metagenome</name>
    <dbReference type="NCBI Taxonomy" id="652676"/>
    <lineage>
        <taxon>unclassified sequences</taxon>
        <taxon>metagenomes</taxon>
        <taxon>ecological metagenomes</taxon>
    </lineage>
</organism>
<dbReference type="EMBL" id="FPHN01000094">
    <property type="protein sequence ID" value="SFV58740.1"/>
    <property type="molecule type" value="Genomic_DNA"/>
</dbReference>
<gene>
    <name evidence="1" type="ORF">MNB_SV-14-899</name>
</gene>
<dbReference type="AlphaFoldDB" id="A0A1W1BYR4"/>
<dbReference type="PROSITE" id="PS51257">
    <property type="entry name" value="PROKAR_LIPOPROTEIN"/>
    <property type="match status" value="1"/>
</dbReference>
<accession>A0A1W1BYR4</accession>
<name>A0A1W1BYR4_9ZZZZ</name>
<sequence length="48" mass="5799">MKYLIINILFLFMIGCSNQNVHLQDKEIKYQRFLSEKNLKSLESSYEK</sequence>